<accession>A0A379PPT1</accession>
<reference evidence="1 2" key="1">
    <citation type="submission" date="2018-06" db="EMBL/GenBank/DDBJ databases">
        <authorList>
            <consortium name="Pathogen Informatics"/>
            <person name="Doyle S."/>
        </authorList>
    </citation>
    <scope>NUCLEOTIDE SEQUENCE [LARGE SCALE GENOMIC DNA]</scope>
    <source>
        <strain evidence="1 2">NCTC10899</strain>
    </source>
</reference>
<proteinExistence type="predicted"/>
<dbReference type="OrthoDB" id="6197825at2"/>
<dbReference type="EMBL" id="UGUU01000002">
    <property type="protein sequence ID" value="SUE95828.1"/>
    <property type="molecule type" value="Genomic_DNA"/>
</dbReference>
<gene>
    <name evidence="1" type="ORF">NCTC10899_05069</name>
</gene>
<sequence>MKKFAKLFEFEDIGQVLVMAVAGDDNPELQFHFQPNNLGVCIVKTSFKGEDEDAQWDAVDKAFEMVDEERAYSMIKPEFDRMGDIFQGLAQ</sequence>
<evidence type="ECO:0000313" key="1">
    <source>
        <dbReference type="EMBL" id="SUE95828.1"/>
    </source>
</evidence>
<name>A0A379PPT1_ECTME</name>
<protein>
    <submittedName>
        <fullName evidence="1">Uncharacterized protein</fullName>
    </submittedName>
</protein>
<dbReference type="RefSeq" id="WP_115292687.1">
    <property type="nucleotide sequence ID" value="NZ_UGUU01000002.1"/>
</dbReference>
<evidence type="ECO:0000313" key="2">
    <source>
        <dbReference type="Proteomes" id="UP000254260"/>
    </source>
</evidence>
<organism evidence="1 2">
    <name type="scientific">Ectopseudomonas mendocina</name>
    <name type="common">Pseudomonas mendocina</name>
    <dbReference type="NCBI Taxonomy" id="300"/>
    <lineage>
        <taxon>Bacteria</taxon>
        <taxon>Pseudomonadati</taxon>
        <taxon>Pseudomonadota</taxon>
        <taxon>Gammaproteobacteria</taxon>
        <taxon>Pseudomonadales</taxon>
        <taxon>Pseudomonadaceae</taxon>
        <taxon>Ectopseudomonas</taxon>
    </lineage>
</organism>
<dbReference type="AlphaFoldDB" id="A0A379PPT1"/>
<dbReference type="Proteomes" id="UP000254260">
    <property type="component" value="Unassembled WGS sequence"/>
</dbReference>